<keyword evidence="2" id="KW-0663">Pyridoxal phosphate</keyword>
<dbReference type="Gene3D" id="3.40.640.10">
    <property type="entry name" value="Type I PLP-dependent aspartate aminotransferase-like (Major domain)"/>
    <property type="match status" value="1"/>
</dbReference>
<keyword evidence="8" id="KW-1185">Reference proteome</keyword>
<dbReference type="PANTHER" id="PTHR46577:SF1">
    <property type="entry name" value="HTH-TYPE TRANSCRIPTIONAL REGULATORY PROTEIN GABR"/>
    <property type="match status" value="1"/>
</dbReference>
<dbReference type="GO" id="GO:0008483">
    <property type="term" value="F:transaminase activity"/>
    <property type="evidence" value="ECO:0007669"/>
    <property type="project" value="UniProtKB-KW"/>
</dbReference>
<sequence length="488" mass="55869">MAEQLLNIEFDAERTLQDQIKEHLINLILGGFLPIREPLPSSRKLSEVLGVSRNTVSLIYEGMVDAGYLVSEARRGYFIAPLYHRSEQLRTNIEPEEQTHPPQWQNRFSIRPSSDTNIVKPNDWSSFEYPFIYGQIQNDFFPLKEWRQCSRKALSGNWAHYWINDQVDSDDPMLIEQLRTHILPRRGIYADSSEIIITIGTQNSLYLLANLLCNSATTIGLEDPGFRDAFNIFSSFGANIKLQPVDQQGIVLDERLHDCDYLYVTPSHQVPTGVELSAERRQRLLTMAKEQDIVLIEDDYDSEINVQNNPIPALKAMDRDQRVIYTGSLSKSISPGLRLGYMVADEELIAEIRALRRLMYRHPPTINQRQVALFLSQGHYEAYLRKIRALYTQKEKRMSAALEEYLPSMITTPISNGSSSVWLEAFKEIDTEKLSWQASRKSILIEPGASHFLRESPPSHYFRLGFSAIAAHKIEPGIKALSEVIDHC</sequence>
<evidence type="ECO:0000256" key="3">
    <source>
        <dbReference type="ARBA" id="ARBA00023015"/>
    </source>
</evidence>
<dbReference type="GO" id="GO:0003677">
    <property type="term" value="F:DNA binding"/>
    <property type="evidence" value="ECO:0007669"/>
    <property type="project" value="UniProtKB-KW"/>
</dbReference>
<evidence type="ECO:0000256" key="1">
    <source>
        <dbReference type="ARBA" id="ARBA00005384"/>
    </source>
</evidence>
<evidence type="ECO:0000313" key="7">
    <source>
        <dbReference type="EMBL" id="EAR61615.1"/>
    </source>
</evidence>
<evidence type="ECO:0000256" key="4">
    <source>
        <dbReference type="ARBA" id="ARBA00023125"/>
    </source>
</evidence>
<comment type="caution">
    <text evidence="7">The sequence shown here is derived from an EMBL/GenBank/DDBJ whole genome shotgun (WGS) entry which is preliminary data.</text>
</comment>
<dbReference type="PANTHER" id="PTHR46577">
    <property type="entry name" value="HTH-TYPE TRANSCRIPTIONAL REGULATORY PROTEIN GABR"/>
    <property type="match status" value="1"/>
</dbReference>
<dbReference type="InterPro" id="IPR051446">
    <property type="entry name" value="HTH_trans_reg/aminotransferase"/>
</dbReference>
<dbReference type="InterPro" id="IPR015421">
    <property type="entry name" value="PyrdxlP-dep_Trfase_major"/>
</dbReference>
<feature type="domain" description="HTH gntR-type" evidence="6">
    <location>
        <begin position="14"/>
        <end position="82"/>
    </location>
</feature>
<dbReference type="Proteomes" id="UP000002171">
    <property type="component" value="Unassembled WGS sequence"/>
</dbReference>
<keyword evidence="7" id="KW-0808">Transferase</keyword>
<dbReference type="InterPro" id="IPR036390">
    <property type="entry name" value="WH_DNA-bd_sf"/>
</dbReference>
<dbReference type="Gene3D" id="1.10.10.10">
    <property type="entry name" value="Winged helix-like DNA-binding domain superfamily/Winged helix DNA-binding domain"/>
    <property type="match status" value="1"/>
</dbReference>
<evidence type="ECO:0000313" key="8">
    <source>
        <dbReference type="Proteomes" id="UP000002171"/>
    </source>
</evidence>
<dbReference type="InterPro" id="IPR000524">
    <property type="entry name" value="Tscrpt_reg_HTH_GntR"/>
</dbReference>
<organism evidence="7 8">
    <name type="scientific">Neptuniibacter caesariensis</name>
    <dbReference type="NCBI Taxonomy" id="207954"/>
    <lineage>
        <taxon>Bacteria</taxon>
        <taxon>Pseudomonadati</taxon>
        <taxon>Pseudomonadota</taxon>
        <taxon>Gammaproteobacteria</taxon>
        <taxon>Oceanospirillales</taxon>
        <taxon>Oceanospirillaceae</taxon>
        <taxon>Neptuniibacter</taxon>
    </lineage>
</organism>
<evidence type="ECO:0000259" key="6">
    <source>
        <dbReference type="PROSITE" id="PS50949"/>
    </source>
</evidence>
<keyword evidence="7" id="KW-0032">Aminotransferase</keyword>
<dbReference type="CDD" id="cd00609">
    <property type="entry name" value="AAT_like"/>
    <property type="match status" value="1"/>
</dbReference>
<dbReference type="InterPro" id="IPR015424">
    <property type="entry name" value="PyrdxlP-dep_Trfase"/>
</dbReference>
<name>A0A7U8GSZ8_NEPCE</name>
<protein>
    <submittedName>
        <fullName evidence="7">Regulatory protein GntR, HTH:Aminotransferase, class I and II</fullName>
    </submittedName>
</protein>
<dbReference type="AlphaFoldDB" id="A0A7U8GSZ8"/>
<reference evidence="7 8" key="1">
    <citation type="submission" date="2006-02" db="EMBL/GenBank/DDBJ databases">
        <authorList>
            <person name="Pinhassi J."/>
            <person name="Pedros-Alio C."/>
            <person name="Ferriera S."/>
            <person name="Johnson J."/>
            <person name="Kravitz S."/>
            <person name="Halpern A."/>
            <person name="Remington K."/>
            <person name="Beeson K."/>
            <person name="Tran B."/>
            <person name="Rogers Y.-H."/>
            <person name="Friedman R."/>
            <person name="Venter J.C."/>
        </authorList>
    </citation>
    <scope>NUCLEOTIDE SEQUENCE [LARGE SCALE GENOMIC DNA]</scope>
    <source>
        <strain evidence="7 8">MED92</strain>
    </source>
</reference>
<dbReference type="Pfam" id="PF00155">
    <property type="entry name" value="Aminotran_1_2"/>
    <property type="match status" value="1"/>
</dbReference>
<dbReference type="SUPFAM" id="SSF53383">
    <property type="entry name" value="PLP-dependent transferases"/>
    <property type="match status" value="1"/>
</dbReference>
<accession>A0A7U8GSZ8</accession>
<dbReference type="InterPro" id="IPR004839">
    <property type="entry name" value="Aminotransferase_I/II_large"/>
</dbReference>
<evidence type="ECO:0000256" key="2">
    <source>
        <dbReference type="ARBA" id="ARBA00022898"/>
    </source>
</evidence>
<dbReference type="CDD" id="cd07377">
    <property type="entry name" value="WHTH_GntR"/>
    <property type="match status" value="1"/>
</dbReference>
<evidence type="ECO:0000256" key="5">
    <source>
        <dbReference type="ARBA" id="ARBA00023163"/>
    </source>
</evidence>
<dbReference type="GO" id="GO:0030170">
    <property type="term" value="F:pyridoxal phosphate binding"/>
    <property type="evidence" value="ECO:0007669"/>
    <property type="project" value="InterPro"/>
</dbReference>
<dbReference type="RefSeq" id="WP_007020238.1">
    <property type="nucleotide sequence ID" value="NZ_CH724125.1"/>
</dbReference>
<dbReference type="InterPro" id="IPR036388">
    <property type="entry name" value="WH-like_DNA-bd_sf"/>
</dbReference>
<comment type="similarity">
    <text evidence="1">In the C-terminal section; belongs to the class-I pyridoxal-phosphate-dependent aminotransferase family.</text>
</comment>
<dbReference type="OrthoDB" id="9808770at2"/>
<dbReference type="EMBL" id="AAOW01000007">
    <property type="protein sequence ID" value="EAR61615.1"/>
    <property type="molecule type" value="Genomic_DNA"/>
</dbReference>
<keyword evidence="3" id="KW-0805">Transcription regulation</keyword>
<gene>
    <name evidence="7" type="ORF">MED92_13211</name>
</gene>
<keyword evidence="5" id="KW-0804">Transcription</keyword>
<dbReference type="Pfam" id="PF00392">
    <property type="entry name" value="GntR"/>
    <property type="match status" value="1"/>
</dbReference>
<dbReference type="SUPFAM" id="SSF46785">
    <property type="entry name" value="Winged helix' DNA-binding domain"/>
    <property type="match status" value="1"/>
</dbReference>
<keyword evidence="4" id="KW-0238">DNA-binding</keyword>
<proteinExistence type="inferred from homology"/>
<dbReference type="SMART" id="SM00345">
    <property type="entry name" value="HTH_GNTR"/>
    <property type="match status" value="1"/>
</dbReference>
<dbReference type="PROSITE" id="PS50949">
    <property type="entry name" value="HTH_GNTR"/>
    <property type="match status" value="1"/>
</dbReference>
<dbReference type="GO" id="GO:0003700">
    <property type="term" value="F:DNA-binding transcription factor activity"/>
    <property type="evidence" value="ECO:0007669"/>
    <property type="project" value="InterPro"/>
</dbReference>